<sequence>MDFCTSRSCLSRSAFFLINSSLYLDELGSIFSFPLPLGLVGTTILLRAGEFLVAITAAGCASLFSKGIRGSSGIKRARILPIAISRTLVLSSSSVVRAGSVDLSGRSRCALFGLADLCLVPVGAWNCSGWVAYPVGVLSSSVSLK</sequence>
<gene>
    <name evidence="1" type="ORF">SLEP1_g45496</name>
</gene>
<evidence type="ECO:0000313" key="2">
    <source>
        <dbReference type="Proteomes" id="UP001054252"/>
    </source>
</evidence>
<reference evidence="1 2" key="1">
    <citation type="journal article" date="2021" name="Commun. Biol.">
        <title>The genome of Shorea leprosula (Dipterocarpaceae) highlights the ecological relevance of drought in aseasonal tropical rainforests.</title>
        <authorList>
            <person name="Ng K.K.S."/>
            <person name="Kobayashi M.J."/>
            <person name="Fawcett J.A."/>
            <person name="Hatakeyama M."/>
            <person name="Paape T."/>
            <person name="Ng C.H."/>
            <person name="Ang C.C."/>
            <person name="Tnah L.H."/>
            <person name="Lee C.T."/>
            <person name="Nishiyama T."/>
            <person name="Sese J."/>
            <person name="O'Brien M.J."/>
            <person name="Copetti D."/>
            <person name="Mohd Noor M.I."/>
            <person name="Ong R.C."/>
            <person name="Putra M."/>
            <person name="Sireger I.Z."/>
            <person name="Indrioko S."/>
            <person name="Kosugi Y."/>
            <person name="Izuno A."/>
            <person name="Isagi Y."/>
            <person name="Lee S.L."/>
            <person name="Shimizu K.K."/>
        </authorList>
    </citation>
    <scope>NUCLEOTIDE SEQUENCE [LARGE SCALE GENOMIC DNA]</scope>
    <source>
        <strain evidence="1">214</strain>
    </source>
</reference>
<dbReference type="EMBL" id="BPVZ01000122">
    <property type="protein sequence ID" value="GKV37470.1"/>
    <property type="molecule type" value="Genomic_DNA"/>
</dbReference>
<organism evidence="1 2">
    <name type="scientific">Rubroshorea leprosula</name>
    <dbReference type="NCBI Taxonomy" id="152421"/>
    <lineage>
        <taxon>Eukaryota</taxon>
        <taxon>Viridiplantae</taxon>
        <taxon>Streptophyta</taxon>
        <taxon>Embryophyta</taxon>
        <taxon>Tracheophyta</taxon>
        <taxon>Spermatophyta</taxon>
        <taxon>Magnoliopsida</taxon>
        <taxon>eudicotyledons</taxon>
        <taxon>Gunneridae</taxon>
        <taxon>Pentapetalae</taxon>
        <taxon>rosids</taxon>
        <taxon>malvids</taxon>
        <taxon>Malvales</taxon>
        <taxon>Dipterocarpaceae</taxon>
        <taxon>Rubroshorea</taxon>
    </lineage>
</organism>
<evidence type="ECO:0000313" key="1">
    <source>
        <dbReference type="EMBL" id="GKV37470.1"/>
    </source>
</evidence>
<comment type="caution">
    <text evidence="1">The sequence shown here is derived from an EMBL/GenBank/DDBJ whole genome shotgun (WGS) entry which is preliminary data.</text>
</comment>
<keyword evidence="2" id="KW-1185">Reference proteome</keyword>
<name>A0AAV5LK12_9ROSI</name>
<accession>A0AAV5LK12</accession>
<proteinExistence type="predicted"/>
<protein>
    <submittedName>
        <fullName evidence="1">Uncharacterized protein</fullName>
    </submittedName>
</protein>
<dbReference type="Proteomes" id="UP001054252">
    <property type="component" value="Unassembled WGS sequence"/>
</dbReference>
<dbReference type="AlphaFoldDB" id="A0AAV5LK12"/>